<accession>A0ABY8NNI2</accession>
<name>A0ABY8NNI2_9GAMM</name>
<dbReference type="InterPro" id="IPR018840">
    <property type="entry name" value="DUF2441"/>
</dbReference>
<dbReference type="Pfam" id="PF10386">
    <property type="entry name" value="DUF2441"/>
    <property type="match status" value="1"/>
</dbReference>
<gene>
    <name evidence="1" type="ORF">QE258_01015</name>
</gene>
<dbReference type="Proteomes" id="UP001177592">
    <property type="component" value="Chromosome"/>
</dbReference>
<protein>
    <submittedName>
        <fullName evidence="1">DUF2441 domain-containing protein</fullName>
    </submittedName>
</protein>
<organism evidence="1 2">
    <name type="scientific">Arsenophonus nasoniae</name>
    <name type="common">son-killer infecting Nasonia vitripennis</name>
    <dbReference type="NCBI Taxonomy" id="638"/>
    <lineage>
        <taxon>Bacteria</taxon>
        <taxon>Pseudomonadati</taxon>
        <taxon>Pseudomonadota</taxon>
        <taxon>Gammaproteobacteria</taxon>
        <taxon>Enterobacterales</taxon>
        <taxon>Morganellaceae</taxon>
        <taxon>Arsenophonus</taxon>
    </lineage>
</organism>
<sequence>MEVYYTVDSAKGLFQFCEVELGYYTPKQAELAAFLNQIHPEGLSKHGYINLCNPSIMMDAHTDLSQTFLVGLVFELVRRSCFPEKPSRYQSLFACQQISEVKQFRELLADEKDDDEIRTASIYEVITEGTVHRGDMRLLNSDCPVLELYRRAHLYWSGEPSPLNKGEKPFWECLIPLPVLIGQRLPW</sequence>
<proteinExistence type="predicted"/>
<dbReference type="SUPFAM" id="SSF56399">
    <property type="entry name" value="ADP-ribosylation"/>
    <property type="match status" value="1"/>
</dbReference>
<evidence type="ECO:0000313" key="1">
    <source>
        <dbReference type="EMBL" id="WGM06003.1"/>
    </source>
</evidence>
<keyword evidence="2" id="KW-1185">Reference proteome</keyword>
<evidence type="ECO:0000313" key="2">
    <source>
        <dbReference type="Proteomes" id="UP001177592"/>
    </source>
</evidence>
<dbReference type="EMBL" id="CP123523">
    <property type="protein sequence ID" value="WGM06003.1"/>
    <property type="molecule type" value="Genomic_DNA"/>
</dbReference>
<reference evidence="1" key="1">
    <citation type="submission" date="2023-04" db="EMBL/GenBank/DDBJ databases">
        <title>Genome dynamics across the evolutionary transition to endosymbiosis.</title>
        <authorList>
            <person name="Siozios S."/>
            <person name="Nadal-Jimenez P."/>
            <person name="Azagi T."/>
            <person name="Sprong H."/>
            <person name="Frost C.L."/>
            <person name="Parratt S.R."/>
            <person name="Taylor G."/>
            <person name="Brettell L."/>
            <person name="Lew K.C."/>
            <person name="Croft L."/>
            <person name="King K.C."/>
            <person name="Brockhurst M.A."/>
            <person name="Hypsa V."/>
            <person name="Novakova E."/>
            <person name="Darby A.C."/>
            <person name="Hurst G.D.D."/>
        </authorList>
    </citation>
    <scope>NUCLEOTIDE SEQUENCE</scope>
    <source>
        <strain evidence="1">ANv_CAN</strain>
    </source>
</reference>
<dbReference type="RefSeq" id="WP_280632390.1">
    <property type="nucleotide sequence ID" value="NZ_CP123523.1"/>
</dbReference>